<gene>
    <name evidence="7" type="ORF">SDRG_01366</name>
</gene>
<keyword evidence="3 6" id="KW-0812">Transmembrane</keyword>
<reference evidence="7 8" key="1">
    <citation type="submission" date="2012-04" db="EMBL/GenBank/DDBJ databases">
        <title>The Genome Sequence of Saprolegnia declina VS20.</title>
        <authorList>
            <consortium name="The Broad Institute Genome Sequencing Platform"/>
            <person name="Russ C."/>
            <person name="Nusbaum C."/>
            <person name="Tyler B."/>
            <person name="van West P."/>
            <person name="Dieguez-Uribeondo J."/>
            <person name="de Bruijn I."/>
            <person name="Tripathy S."/>
            <person name="Jiang R."/>
            <person name="Young S.K."/>
            <person name="Zeng Q."/>
            <person name="Gargeya S."/>
            <person name="Fitzgerald M."/>
            <person name="Haas B."/>
            <person name="Abouelleil A."/>
            <person name="Alvarado L."/>
            <person name="Arachchi H.M."/>
            <person name="Berlin A."/>
            <person name="Chapman S.B."/>
            <person name="Goldberg J."/>
            <person name="Griggs A."/>
            <person name="Gujja S."/>
            <person name="Hansen M."/>
            <person name="Howarth C."/>
            <person name="Imamovic A."/>
            <person name="Larimer J."/>
            <person name="McCowen C."/>
            <person name="Montmayeur A."/>
            <person name="Murphy C."/>
            <person name="Neiman D."/>
            <person name="Pearson M."/>
            <person name="Priest M."/>
            <person name="Roberts A."/>
            <person name="Saif S."/>
            <person name="Shea T."/>
            <person name="Sisk P."/>
            <person name="Sykes S."/>
            <person name="Wortman J."/>
            <person name="Nusbaum C."/>
            <person name="Birren B."/>
        </authorList>
    </citation>
    <scope>NUCLEOTIDE SEQUENCE [LARGE SCALE GENOMIC DNA]</scope>
    <source>
        <strain evidence="7 8">VS20</strain>
    </source>
</reference>
<evidence type="ECO:0000313" key="7">
    <source>
        <dbReference type="EMBL" id="EQC41395.1"/>
    </source>
</evidence>
<dbReference type="Proteomes" id="UP000030762">
    <property type="component" value="Unassembled WGS sequence"/>
</dbReference>
<dbReference type="OMA" id="SAQWAAF"/>
<comment type="subcellular location">
    <subcellularLocation>
        <location evidence="1">Membrane</location>
        <topology evidence="1">Multi-pass membrane protein</topology>
    </subcellularLocation>
</comment>
<name>T0R4V0_SAPDV</name>
<evidence type="ECO:0000256" key="4">
    <source>
        <dbReference type="ARBA" id="ARBA00022989"/>
    </source>
</evidence>
<organism evidence="7 8">
    <name type="scientific">Saprolegnia diclina (strain VS20)</name>
    <dbReference type="NCBI Taxonomy" id="1156394"/>
    <lineage>
        <taxon>Eukaryota</taxon>
        <taxon>Sar</taxon>
        <taxon>Stramenopiles</taxon>
        <taxon>Oomycota</taxon>
        <taxon>Saprolegniomycetes</taxon>
        <taxon>Saprolegniales</taxon>
        <taxon>Saprolegniaceae</taxon>
        <taxon>Saprolegnia</taxon>
    </lineage>
</organism>
<dbReference type="OrthoDB" id="28755at2759"/>
<evidence type="ECO:0000313" key="8">
    <source>
        <dbReference type="Proteomes" id="UP000030762"/>
    </source>
</evidence>
<feature type="transmembrane region" description="Helical" evidence="6">
    <location>
        <begin position="149"/>
        <end position="170"/>
    </location>
</feature>
<dbReference type="GeneID" id="19942093"/>
<dbReference type="eggNOG" id="KOG0637">
    <property type="taxonomic scope" value="Eukaryota"/>
</dbReference>
<evidence type="ECO:0000256" key="1">
    <source>
        <dbReference type="ARBA" id="ARBA00004141"/>
    </source>
</evidence>
<dbReference type="InterPro" id="IPR036259">
    <property type="entry name" value="MFS_trans_sf"/>
</dbReference>
<dbReference type="InParanoid" id="T0R4V0"/>
<feature type="transmembrane region" description="Helical" evidence="6">
    <location>
        <begin position="519"/>
        <end position="538"/>
    </location>
</feature>
<dbReference type="GO" id="GO:0008506">
    <property type="term" value="F:sucrose:proton symporter activity"/>
    <property type="evidence" value="ECO:0007669"/>
    <property type="project" value="TreeGrafter"/>
</dbReference>
<evidence type="ECO:0000256" key="6">
    <source>
        <dbReference type="SAM" id="Phobius"/>
    </source>
</evidence>
<dbReference type="GO" id="GO:0016020">
    <property type="term" value="C:membrane"/>
    <property type="evidence" value="ECO:0007669"/>
    <property type="project" value="UniProtKB-SubCell"/>
</dbReference>
<keyword evidence="2" id="KW-0813">Transport</keyword>
<feature type="transmembrane region" description="Helical" evidence="6">
    <location>
        <begin position="216"/>
        <end position="236"/>
    </location>
</feature>
<evidence type="ECO:0000256" key="2">
    <source>
        <dbReference type="ARBA" id="ARBA00022448"/>
    </source>
</evidence>
<keyword evidence="5 6" id="KW-0472">Membrane</keyword>
<proteinExistence type="predicted"/>
<sequence>MMEFAYVNAATQELTCRRCGTPWKNVCACLTLDIECSDSTTRAASPVVRGIELIEMSTRSVDMDALFLYSESSLSQCSKSPKQPFLYSDSGLSPCKRRRDEPLMLPGCSLAFMLVLCAPKMAVSMAWSAQWAAFGPQLQTIFVAPWKVQLIQVIGPITGLLVAPAAGVLSDQCASAYGRRRPFIFGSVLATLLCWCLMSNSYAIGTACGDSSSNQVVTATILVACYLWMDVSVNVLQTTANLIIADFAGGRQVTGAAVGSVYSTLGSLCVSGYIWLFGAAQESLSGFFGMLMGVLLLTCVPVLLFAQEMPVVTTSTTSLLGRLHHASLGVYTGVRMLPQPLAVYSFVLLLLSYGYIAYNGAKGQYFGLHVYDGDARGADSCGTNCTAAQIQYRDGVNIAGGSTDTLFNAASLLYFFCLPYLVRWFGVRRLLLASTVPQTLLVVLAFSKVVALDVTIVVLCAVTQGTIFALQIPVIMHVIGYGEQDGLGLYAGAFNSANCLGQLLNFALSSALLHSRLQYGLPILLGGVLSIAALLVVYSRFHVRMKTF</sequence>
<feature type="transmembrane region" description="Helical" evidence="6">
    <location>
        <begin position="182"/>
        <end position="204"/>
    </location>
</feature>
<dbReference type="AlphaFoldDB" id="T0R4V0"/>
<feature type="transmembrane region" description="Helical" evidence="6">
    <location>
        <begin position="103"/>
        <end position="129"/>
    </location>
</feature>
<keyword evidence="4 6" id="KW-1133">Transmembrane helix</keyword>
<dbReference type="Gene3D" id="1.20.1250.20">
    <property type="entry name" value="MFS general substrate transporter like domains"/>
    <property type="match status" value="2"/>
</dbReference>
<dbReference type="PANTHER" id="PTHR19432">
    <property type="entry name" value="SUGAR TRANSPORTER"/>
    <property type="match status" value="1"/>
</dbReference>
<evidence type="ECO:0000256" key="5">
    <source>
        <dbReference type="ARBA" id="ARBA00023136"/>
    </source>
</evidence>
<evidence type="ECO:0000256" key="3">
    <source>
        <dbReference type="ARBA" id="ARBA00022692"/>
    </source>
</evidence>
<accession>T0R4V0</accession>
<dbReference type="VEuPathDB" id="FungiDB:SDRG_01366"/>
<feature type="transmembrane region" description="Helical" evidence="6">
    <location>
        <begin position="405"/>
        <end position="423"/>
    </location>
</feature>
<feature type="transmembrane region" description="Helical" evidence="6">
    <location>
        <begin position="341"/>
        <end position="358"/>
    </location>
</feature>
<dbReference type="PANTHER" id="PTHR19432:SF26">
    <property type="entry name" value="MAJOR FACILITATOR SUPERFAMILY (MFS) PROFILE DOMAIN-CONTAINING PROTEIN"/>
    <property type="match status" value="1"/>
</dbReference>
<feature type="transmembrane region" description="Helical" evidence="6">
    <location>
        <begin position="284"/>
        <end position="306"/>
    </location>
</feature>
<protein>
    <recommendedName>
        <fullName evidence="9">Major facilitator superfamily (MFS) profile domain-containing protein</fullName>
    </recommendedName>
</protein>
<feature type="transmembrane region" description="Helical" evidence="6">
    <location>
        <begin position="257"/>
        <end position="278"/>
    </location>
</feature>
<dbReference type="SUPFAM" id="SSF103473">
    <property type="entry name" value="MFS general substrate transporter"/>
    <property type="match status" value="1"/>
</dbReference>
<evidence type="ECO:0008006" key="9">
    <source>
        <dbReference type="Google" id="ProtNLM"/>
    </source>
</evidence>
<dbReference type="EMBL" id="JH767134">
    <property type="protein sequence ID" value="EQC41395.1"/>
    <property type="molecule type" value="Genomic_DNA"/>
</dbReference>
<keyword evidence="8" id="KW-1185">Reference proteome</keyword>
<dbReference type="RefSeq" id="XP_008605109.1">
    <property type="nucleotide sequence ID" value="XM_008606887.1"/>
</dbReference>